<dbReference type="GO" id="GO:0004523">
    <property type="term" value="F:RNA-DNA hybrid ribonuclease activity"/>
    <property type="evidence" value="ECO:0007669"/>
    <property type="project" value="InterPro"/>
</dbReference>
<feature type="domain" description="RNase H type-1" evidence="1">
    <location>
        <begin position="8"/>
        <end position="113"/>
    </location>
</feature>
<name>X0ZL04_9ZZZZ</name>
<gene>
    <name evidence="2" type="ORF">S01H4_17366</name>
</gene>
<evidence type="ECO:0000313" key="2">
    <source>
        <dbReference type="EMBL" id="GAG61023.1"/>
    </source>
</evidence>
<proteinExistence type="predicted"/>
<dbReference type="Pfam" id="PF13456">
    <property type="entry name" value="RVT_3"/>
    <property type="match status" value="1"/>
</dbReference>
<comment type="caution">
    <text evidence="2">The sequence shown here is derived from an EMBL/GenBank/DDBJ whole genome shotgun (WGS) entry which is preliminary data.</text>
</comment>
<reference evidence="2" key="1">
    <citation type="journal article" date="2014" name="Front. Microbiol.">
        <title>High frequency of phylogenetically diverse reductive dehalogenase-homologous genes in deep subseafloor sedimentary metagenomes.</title>
        <authorList>
            <person name="Kawai M."/>
            <person name="Futagami T."/>
            <person name="Toyoda A."/>
            <person name="Takaki Y."/>
            <person name="Nishi S."/>
            <person name="Hori S."/>
            <person name="Arai W."/>
            <person name="Tsubouchi T."/>
            <person name="Morono Y."/>
            <person name="Uchiyama I."/>
            <person name="Ito T."/>
            <person name="Fujiyama A."/>
            <person name="Inagaki F."/>
            <person name="Takami H."/>
        </authorList>
    </citation>
    <scope>NUCLEOTIDE SEQUENCE</scope>
    <source>
        <strain evidence="2">Expedition CK06-06</strain>
    </source>
</reference>
<evidence type="ECO:0000259" key="1">
    <source>
        <dbReference type="Pfam" id="PF13456"/>
    </source>
</evidence>
<dbReference type="InterPro" id="IPR002156">
    <property type="entry name" value="RNaseH_domain"/>
</dbReference>
<sequence>MVTIAYADGSGKGWACAMIQSEEGYFKTYFKRIPKASSTDVEFEAILLALEKLIDVEEEVWLFSDSKTAIDHINQNCNHNRDATRHWAQRIRRFLKKNGLEVDFYWCRRDGNMAGIILDSGITSLLPALLDLSA</sequence>
<dbReference type="InterPro" id="IPR036397">
    <property type="entry name" value="RNaseH_sf"/>
</dbReference>
<dbReference type="EMBL" id="BART01007642">
    <property type="protein sequence ID" value="GAG61023.1"/>
    <property type="molecule type" value="Genomic_DNA"/>
</dbReference>
<dbReference type="GO" id="GO:0003676">
    <property type="term" value="F:nucleic acid binding"/>
    <property type="evidence" value="ECO:0007669"/>
    <property type="project" value="InterPro"/>
</dbReference>
<dbReference type="AlphaFoldDB" id="X0ZL04"/>
<organism evidence="2">
    <name type="scientific">marine sediment metagenome</name>
    <dbReference type="NCBI Taxonomy" id="412755"/>
    <lineage>
        <taxon>unclassified sequences</taxon>
        <taxon>metagenomes</taxon>
        <taxon>ecological metagenomes</taxon>
    </lineage>
</organism>
<dbReference type="InterPro" id="IPR012337">
    <property type="entry name" value="RNaseH-like_sf"/>
</dbReference>
<dbReference type="SUPFAM" id="SSF53098">
    <property type="entry name" value="Ribonuclease H-like"/>
    <property type="match status" value="1"/>
</dbReference>
<dbReference type="Gene3D" id="3.30.420.10">
    <property type="entry name" value="Ribonuclease H-like superfamily/Ribonuclease H"/>
    <property type="match status" value="1"/>
</dbReference>
<protein>
    <recommendedName>
        <fullName evidence="1">RNase H type-1 domain-containing protein</fullName>
    </recommendedName>
</protein>
<accession>X0ZL04</accession>